<evidence type="ECO:0000259" key="11">
    <source>
        <dbReference type="PROSITE" id="PS50112"/>
    </source>
</evidence>
<feature type="domain" description="CBS" evidence="13">
    <location>
        <begin position="140"/>
        <end position="198"/>
    </location>
</feature>
<dbReference type="Pfam" id="PF00571">
    <property type="entry name" value="CBS"/>
    <property type="match status" value="4"/>
</dbReference>
<dbReference type="SMART" id="SM00448">
    <property type="entry name" value="REC"/>
    <property type="match status" value="1"/>
</dbReference>
<dbReference type="InterPro" id="IPR003594">
    <property type="entry name" value="HATPase_dom"/>
</dbReference>
<dbReference type="InterPro" id="IPR001789">
    <property type="entry name" value="Sig_transdc_resp-reg_receiver"/>
</dbReference>
<evidence type="ECO:0000256" key="4">
    <source>
        <dbReference type="ARBA" id="ARBA00022679"/>
    </source>
</evidence>
<dbReference type="InterPro" id="IPR046342">
    <property type="entry name" value="CBS_dom_sf"/>
</dbReference>
<reference evidence="14 15" key="1">
    <citation type="submission" date="2018-02" db="EMBL/GenBank/DDBJ databases">
        <title>Genome sequence of Desulfovibrio carbinolicus DSM 3852.</title>
        <authorList>
            <person name="Wilbanks E."/>
            <person name="Skennerton C.T."/>
            <person name="Orphan V.J."/>
        </authorList>
    </citation>
    <scope>NUCLEOTIDE SEQUENCE [LARGE SCALE GENOMIC DNA]</scope>
    <source>
        <strain evidence="14 15">DSM 3852</strain>
    </source>
</reference>
<evidence type="ECO:0000256" key="8">
    <source>
        <dbReference type="SAM" id="Coils"/>
    </source>
</evidence>
<dbReference type="InterPro" id="IPR000014">
    <property type="entry name" value="PAS"/>
</dbReference>
<feature type="modified residue" description="4-aspartylphosphate" evidence="6">
    <location>
        <position position="755"/>
    </location>
</feature>
<dbReference type="InterPro" id="IPR036097">
    <property type="entry name" value="HisK_dim/P_sf"/>
</dbReference>
<accession>A0A4P6HMN0</accession>
<dbReference type="SMART" id="SM00388">
    <property type="entry name" value="HisKA"/>
    <property type="match status" value="1"/>
</dbReference>
<keyword evidence="8" id="KW-0175">Coiled coil</keyword>
<dbReference type="SUPFAM" id="SSF54631">
    <property type="entry name" value="CBS-domain pair"/>
    <property type="match status" value="2"/>
</dbReference>
<dbReference type="SMART" id="SM00387">
    <property type="entry name" value="HATPase_c"/>
    <property type="match status" value="1"/>
</dbReference>
<keyword evidence="4" id="KW-0808">Transferase</keyword>
<comment type="catalytic activity">
    <reaction evidence="1">
        <text>ATP + protein L-histidine = ADP + protein N-phospho-L-histidine.</text>
        <dbReference type="EC" id="2.7.13.3"/>
    </reaction>
</comment>
<evidence type="ECO:0000256" key="2">
    <source>
        <dbReference type="ARBA" id="ARBA00012438"/>
    </source>
</evidence>
<feature type="domain" description="Response regulatory" evidence="10">
    <location>
        <begin position="706"/>
        <end position="816"/>
    </location>
</feature>
<dbReference type="Gene3D" id="1.10.287.130">
    <property type="match status" value="1"/>
</dbReference>
<feature type="domain" description="Histidine kinase" evidence="9">
    <location>
        <begin position="451"/>
        <end position="686"/>
    </location>
</feature>
<dbReference type="Gene3D" id="3.10.580.10">
    <property type="entry name" value="CBS-domain"/>
    <property type="match status" value="2"/>
</dbReference>
<keyword evidence="3 6" id="KW-0597">Phosphoprotein</keyword>
<dbReference type="PANTHER" id="PTHR43047:SF72">
    <property type="entry name" value="OSMOSENSING HISTIDINE PROTEIN KINASE SLN1"/>
    <property type="match status" value="1"/>
</dbReference>
<dbReference type="PANTHER" id="PTHR43047">
    <property type="entry name" value="TWO-COMPONENT HISTIDINE PROTEIN KINASE"/>
    <property type="match status" value="1"/>
</dbReference>
<dbReference type="EMBL" id="CP026538">
    <property type="protein sequence ID" value="QAZ68305.1"/>
    <property type="molecule type" value="Genomic_DNA"/>
</dbReference>
<dbReference type="InterPro" id="IPR000644">
    <property type="entry name" value="CBS_dom"/>
</dbReference>
<dbReference type="InterPro" id="IPR011006">
    <property type="entry name" value="CheY-like_superfamily"/>
</dbReference>
<feature type="domain" description="CBS" evidence="13">
    <location>
        <begin position="10"/>
        <end position="66"/>
    </location>
</feature>
<evidence type="ECO:0000256" key="5">
    <source>
        <dbReference type="ARBA" id="ARBA00022777"/>
    </source>
</evidence>
<proteinExistence type="predicted"/>
<feature type="domain" description="CBS" evidence="13">
    <location>
        <begin position="204"/>
        <end position="262"/>
    </location>
</feature>
<dbReference type="GO" id="GO:0009927">
    <property type="term" value="F:histidine phosphotransfer kinase activity"/>
    <property type="evidence" value="ECO:0007669"/>
    <property type="project" value="TreeGrafter"/>
</dbReference>
<dbReference type="CDD" id="cd00130">
    <property type="entry name" value="PAS"/>
    <property type="match status" value="1"/>
</dbReference>
<dbReference type="SUPFAM" id="SSF52172">
    <property type="entry name" value="CheY-like"/>
    <property type="match status" value="1"/>
</dbReference>
<dbReference type="Pfam" id="PF02518">
    <property type="entry name" value="HATPase_c"/>
    <property type="match status" value="1"/>
</dbReference>
<feature type="domain" description="PAS" evidence="11">
    <location>
        <begin position="283"/>
        <end position="333"/>
    </location>
</feature>
<dbReference type="SUPFAM" id="SSF55874">
    <property type="entry name" value="ATPase domain of HSP90 chaperone/DNA topoisomerase II/histidine kinase"/>
    <property type="match status" value="1"/>
</dbReference>
<dbReference type="GO" id="GO:0000155">
    <property type="term" value="F:phosphorelay sensor kinase activity"/>
    <property type="evidence" value="ECO:0007669"/>
    <property type="project" value="InterPro"/>
</dbReference>
<evidence type="ECO:0000259" key="12">
    <source>
        <dbReference type="PROSITE" id="PS50113"/>
    </source>
</evidence>
<dbReference type="CDD" id="cd02205">
    <property type="entry name" value="CBS_pair_SF"/>
    <property type="match status" value="1"/>
</dbReference>
<keyword evidence="7" id="KW-0129">CBS domain</keyword>
<dbReference type="PROSITE" id="PS50112">
    <property type="entry name" value="PAS"/>
    <property type="match status" value="1"/>
</dbReference>
<evidence type="ECO:0000256" key="3">
    <source>
        <dbReference type="ARBA" id="ARBA00022553"/>
    </source>
</evidence>
<dbReference type="AlphaFoldDB" id="A0A4P6HMN0"/>
<name>A0A4P6HMN0_9BACT</name>
<evidence type="ECO:0000259" key="13">
    <source>
        <dbReference type="PROSITE" id="PS51371"/>
    </source>
</evidence>
<dbReference type="Gene3D" id="3.40.50.2300">
    <property type="match status" value="1"/>
</dbReference>
<dbReference type="Pfam" id="PF08448">
    <property type="entry name" value="PAS_4"/>
    <property type="match status" value="1"/>
</dbReference>
<dbReference type="Proteomes" id="UP000293296">
    <property type="component" value="Chromosome"/>
</dbReference>
<dbReference type="NCBIfam" id="TIGR00229">
    <property type="entry name" value="sensory_box"/>
    <property type="match status" value="1"/>
</dbReference>
<sequence>MGDRLLAEIITPDVIAIAPDAPASLGLDVMRRRGISCLVVAEAGKPVGIVTERNVLWAAAHSGGDFAQRPISELMSAPVVTVGEEASLVEAYHLLAQKRLRHLVMVDEAGTAKGVLTQSDLIERLGYDSLAEIKRVSEIMTREVVAVDGNITVREAVTRMADRSISCLIVARDGRPAGIITERDVVRLLSESPHLGRLRLYDIMSCPVVCVEADRPVFEAALIMRKRRMRRLVVVDDDLRVMGLVTQSDIVRGLESKYVRTLKSALAEKDEALRVVGKSLVEKTMFLDNLLRCAELGIAAVDETWRVTYVNPAAEQIFGIRAGEAAGRDLRELHVRHGVTLARLGEGLAGVSPTHSHDFTFSLSRDGAPRLYAGRVSGIYDKEGAPSGYVLMARDETERRQAEDALARLTRNLENLVVERTRDMDHKARELEEANERLRGMDEIKSAFLSSVSHELRTPLTSLLGFSKLISRDFSRHFAPLAGDDPVLAKRAGRIEDNLRVLSHEGERLARLLNDFLDLSRIESGRMQWRDREICLSDVVQNAVAAVAGLFSGRPEIDLETRLPETSPVVLADPDRLEQVLINLLGNAAKFTALGAVTVSVSEPRPGTARVAVVDTGPGIAPADRELIFDKFRQVRLDPEGSAPSKGTGLGLAICREIVQHYGGHIWVEPAPARGAAFVFELPTTTGGVACQPPAAPRPRDRDKPLILVVDDDPAVSSFLIQFLEGEGYRVAAAHDGASALSAAERLRPQAITMDMAMPGMDGRAAIEALRRDPALAHIPVIVITGHDAPPPGSADAVLHKPLDPTRLLAAIEGLLAEEG</sequence>
<dbReference type="SMART" id="SM00091">
    <property type="entry name" value="PAS"/>
    <property type="match status" value="1"/>
</dbReference>
<evidence type="ECO:0000256" key="6">
    <source>
        <dbReference type="PROSITE-ProRule" id="PRU00169"/>
    </source>
</evidence>
<dbReference type="Gene3D" id="3.30.565.10">
    <property type="entry name" value="Histidine kinase-like ATPase, C-terminal domain"/>
    <property type="match status" value="1"/>
</dbReference>
<dbReference type="Pfam" id="PF00072">
    <property type="entry name" value="Response_reg"/>
    <property type="match status" value="1"/>
</dbReference>
<dbReference type="PROSITE" id="PS50113">
    <property type="entry name" value="PAC"/>
    <property type="match status" value="1"/>
</dbReference>
<dbReference type="Pfam" id="PF00512">
    <property type="entry name" value="HisKA"/>
    <property type="match status" value="1"/>
</dbReference>
<organism evidence="14 15">
    <name type="scientific">Solidesulfovibrio carbinolicus</name>
    <dbReference type="NCBI Taxonomy" id="296842"/>
    <lineage>
        <taxon>Bacteria</taxon>
        <taxon>Pseudomonadati</taxon>
        <taxon>Thermodesulfobacteriota</taxon>
        <taxon>Desulfovibrionia</taxon>
        <taxon>Desulfovibrionales</taxon>
        <taxon>Desulfovibrionaceae</taxon>
        <taxon>Solidesulfovibrio</taxon>
    </lineage>
</organism>
<dbReference type="EC" id="2.7.13.3" evidence="2"/>
<dbReference type="GO" id="GO:0005886">
    <property type="term" value="C:plasma membrane"/>
    <property type="evidence" value="ECO:0007669"/>
    <property type="project" value="TreeGrafter"/>
</dbReference>
<dbReference type="SMART" id="SM00116">
    <property type="entry name" value="CBS"/>
    <property type="match status" value="4"/>
</dbReference>
<dbReference type="InterPro" id="IPR013656">
    <property type="entry name" value="PAS_4"/>
</dbReference>
<dbReference type="SUPFAM" id="SSF55785">
    <property type="entry name" value="PYP-like sensor domain (PAS domain)"/>
    <property type="match status" value="1"/>
</dbReference>
<dbReference type="PROSITE" id="PS50109">
    <property type="entry name" value="HIS_KIN"/>
    <property type="match status" value="1"/>
</dbReference>
<dbReference type="SUPFAM" id="SSF47384">
    <property type="entry name" value="Homodimeric domain of signal transducing histidine kinase"/>
    <property type="match status" value="1"/>
</dbReference>
<evidence type="ECO:0000259" key="9">
    <source>
        <dbReference type="PROSITE" id="PS50109"/>
    </source>
</evidence>
<feature type="domain" description="CBS" evidence="13">
    <location>
        <begin position="75"/>
        <end position="132"/>
    </location>
</feature>
<dbReference type="PROSITE" id="PS50110">
    <property type="entry name" value="RESPONSE_REGULATORY"/>
    <property type="match status" value="1"/>
</dbReference>
<dbReference type="InterPro" id="IPR003661">
    <property type="entry name" value="HisK_dim/P_dom"/>
</dbReference>
<keyword evidence="15" id="KW-1185">Reference proteome</keyword>
<dbReference type="InterPro" id="IPR036890">
    <property type="entry name" value="HATPase_C_sf"/>
</dbReference>
<dbReference type="CDD" id="cd00082">
    <property type="entry name" value="HisKA"/>
    <property type="match status" value="1"/>
</dbReference>
<evidence type="ECO:0000313" key="15">
    <source>
        <dbReference type="Proteomes" id="UP000293296"/>
    </source>
</evidence>
<dbReference type="InterPro" id="IPR004358">
    <property type="entry name" value="Sig_transdc_His_kin-like_C"/>
</dbReference>
<evidence type="ECO:0000259" key="10">
    <source>
        <dbReference type="PROSITE" id="PS50110"/>
    </source>
</evidence>
<dbReference type="RefSeq" id="WP_129353673.1">
    <property type="nucleotide sequence ID" value="NZ_CP026538.1"/>
</dbReference>
<evidence type="ECO:0000256" key="7">
    <source>
        <dbReference type="PROSITE-ProRule" id="PRU00703"/>
    </source>
</evidence>
<dbReference type="Gene3D" id="3.30.450.20">
    <property type="entry name" value="PAS domain"/>
    <property type="match status" value="1"/>
</dbReference>
<evidence type="ECO:0000256" key="1">
    <source>
        <dbReference type="ARBA" id="ARBA00000085"/>
    </source>
</evidence>
<evidence type="ECO:0000313" key="14">
    <source>
        <dbReference type="EMBL" id="QAZ68305.1"/>
    </source>
</evidence>
<dbReference type="InterPro" id="IPR000700">
    <property type="entry name" value="PAS-assoc_C"/>
</dbReference>
<dbReference type="PRINTS" id="PR00344">
    <property type="entry name" value="BCTRLSENSOR"/>
</dbReference>
<protein>
    <recommendedName>
        <fullName evidence="2">histidine kinase</fullName>
        <ecNumber evidence="2">2.7.13.3</ecNumber>
    </recommendedName>
</protein>
<feature type="coiled-coil region" evidence="8">
    <location>
        <begin position="392"/>
        <end position="444"/>
    </location>
</feature>
<keyword evidence="5 14" id="KW-0418">Kinase</keyword>
<feature type="domain" description="PAC" evidence="12">
    <location>
        <begin position="355"/>
        <end position="408"/>
    </location>
</feature>
<dbReference type="InterPro" id="IPR005467">
    <property type="entry name" value="His_kinase_dom"/>
</dbReference>
<dbReference type="InterPro" id="IPR035965">
    <property type="entry name" value="PAS-like_dom_sf"/>
</dbReference>
<gene>
    <name evidence="14" type="ORF">C3Y92_14170</name>
</gene>
<dbReference type="PROSITE" id="PS51371">
    <property type="entry name" value="CBS"/>
    <property type="match status" value="4"/>
</dbReference>
<dbReference type="OrthoDB" id="9790367at2"/>
<dbReference type="KEGG" id="dcb:C3Y92_14170"/>